<reference evidence="2 3" key="1">
    <citation type="submission" date="2018-12" db="EMBL/GenBank/DDBJ databases">
        <authorList>
            <person name="Lunina O.N."/>
            <person name="Grouzdev D.S."/>
            <person name="Gorlenko V.M."/>
            <person name="Savvichev A.S."/>
        </authorList>
    </citation>
    <scope>NUCLEOTIDE SEQUENCE [LARGE SCALE GENOMIC DNA]</scope>
    <source>
        <strain evidence="2 3">BrKhr-17</strain>
    </source>
</reference>
<feature type="non-terminal residue" evidence="2">
    <location>
        <position position="1"/>
    </location>
</feature>
<name>A0A432AST3_CHLPH</name>
<evidence type="ECO:0000313" key="3">
    <source>
        <dbReference type="Proteomes" id="UP000279908"/>
    </source>
</evidence>
<dbReference type="Proteomes" id="UP000279908">
    <property type="component" value="Unassembled WGS sequence"/>
</dbReference>
<evidence type="ECO:0000313" key="2">
    <source>
        <dbReference type="EMBL" id="RTY34229.1"/>
    </source>
</evidence>
<proteinExistence type="predicted"/>
<dbReference type="InterPro" id="IPR010221">
    <property type="entry name" value="VCBS_dom"/>
</dbReference>
<feature type="domain" description="RapA2 cadherin-like" evidence="1">
    <location>
        <begin position="227"/>
        <end position="294"/>
    </location>
</feature>
<dbReference type="InterPro" id="IPR040853">
    <property type="entry name" value="RapA2_cadherin-like"/>
</dbReference>
<dbReference type="Pfam" id="PF17803">
    <property type="entry name" value="Cadherin_4"/>
    <property type="match status" value="3"/>
</dbReference>
<evidence type="ECO:0000259" key="1">
    <source>
        <dbReference type="Pfam" id="PF17803"/>
    </source>
</evidence>
<dbReference type="Gene3D" id="2.60.40.10">
    <property type="entry name" value="Immunoglobulins"/>
    <property type="match status" value="1"/>
</dbReference>
<feature type="domain" description="RapA2 cadherin-like" evidence="1">
    <location>
        <begin position="27"/>
        <end position="93"/>
    </location>
</feature>
<dbReference type="EMBL" id="RXYK01000049">
    <property type="protein sequence ID" value="RTY34229.1"/>
    <property type="molecule type" value="Genomic_DNA"/>
</dbReference>
<feature type="domain" description="RapA2 cadherin-like" evidence="1">
    <location>
        <begin position="127"/>
        <end position="193"/>
    </location>
</feature>
<protein>
    <recommendedName>
        <fullName evidence="1">RapA2 cadherin-like domain-containing protein</fullName>
    </recommendedName>
</protein>
<gene>
    <name evidence="2" type="ORF">EKD02_09860</name>
</gene>
<dbReference type="InterPro" id="IPR013783">
    <property type="entry name" value="Ig-like_fold"/>
</dbReference>
<accession>A0A432AST3</accession>
<sequence>SVQFLGEGDSTTDTITVETLDGTTQIISLTINGTNDAPVVNFTETVAVDEDASVNGTVAGNVTDVDAGASLSYALTGAIPTGLSMNADGSYTFDASSYDSLAEGETSVVTASYEVSDGHGGTATGSMEIIITGTNDAPVVSAVETNGVNEGATVSGTVADNVTDVDASDSLSYALTGTIPTGLTMNADGSYTFDASSYDSLADGDSSVVTASYEVSDGHGGTATGSMEITITGTEGAPVITGPTTGTVQEDVIATASGLLTATDPDVGESGFTAATVVGTYGSLTIDGTGNWTYTLDDSSVQFLGEGDSTTDT</sequence>
<comment type="caution">
    <text evidence="2">The sequence shown here is derived from an EMBL/GenBank/DDBJ whole genome shotgun (WGS) entry which is preliminary data.</text>
</comment>
<dbReference type="AlphaFoldDB" id="A0A432AST3"/>
<organism evidence="2 3">
    <name type="scientific">Chlorobium phaeovibrioides</name>
    <dbReference type="NCBI Taxonomy" id="1094"/>
    <lineage>
        <taxon>Bacteria</taxon>
        <taxon>Pseudomonadati</taxon>
        <taxon>Chlorobiota</taxon>
        <taxon>Chlorobiia</taxon>
        <taxon>Chlorobiales</taxon>
        <taxon>Chlorobiaceae</taxon>
        <taxon>Chlorobium/Pelodictyon group</taxon>
        <taxon>Chlorobium</taxon>
    </lineage>
</organism>
<dbReference type="RefSeq" id="WP_185805750.1">
    <property type="nucleotide sequence ID" value="NZ_RXYK01000049.1"/>
</dbReference>
<feature type="non-terminal residue" evidence="2">
    <location>
        <position position="313"/>
    </location>
</feature>
<dbReference type="NCBIfam" id="TIGR01965">
    <property type="entry name" value="VCBS_repeat"/>
    <property type="match status" value="4"/>
</dbReference>